<gene>
    <name evidence="3" type="ORF">ACFPLB_12580</name>
</gene>
<dbReference type="EMBL" id="JBHSLL010000044">
    <property type="protein sequence ID" value="MFC5386796.1"/>
    <property type="molecule type" value="Genomic_DNA"/>
</dbReference>
<reference evidence="4" key="1">
    <citation type="journal article" date="2019" name="Int. J. Syst. Evol. Microbiol.">
        <title>The Global Catalogue of Microorganisms (GCM) 10K type strain sequencing project: providing services to taxonomists for standard genome sequencing and annotation.</title>
        <authorList>
            <consortium name="The Broad Institute Genomics Platform"/>
            <consortium name="The Broad Institute Genome Sequencing Center for Infectious Disease"/>
            <person name="Wu L."/>
            <person name="Ma J."/>
        </authorList>
    </citation>
    <scope>NUCLEOTIDE SEQUENCE [LARGE SCALE GENOMIC DNA]</scope>
    <source>
        <strain evidence="4">CGMCC 4.1415</strain>
    </source>
</reference>
<evidence type="ECO:0000313" key="3">
    <source>
        <dbReference type="EMBL" id="MFC5386796.1"/>
    </source>
</evidence>
<sequence>MTFTKDIFAGRTAVVTGGTSGIGASTATRLAELGATVHALGLGADKVTFDSGLPISPVELDVTDVGALTDFFKSLTSLDILVPAAGISATGRELELEVFEKVMDINLTAVMRCCALAHPLLCQSKAASIVNIASMYSTFGSKDIPAYAASKGAVVQLTKSLAQAYAPDGIRVNAVAPGWIDTPLLARFKADEALSSYLLGRTPLNRFGAPAEVADAIVFLCSEAASFVTGASLPVDGGYLTV</sequence>
<name>A0ABW0GYP9_9HYPH</name>
<dbReference type="PRINTS" id="PR00081">
    <property type="entry name" value="GDHRDH"/>
</dbReference>
<dbReference type="SUPFAM" id="SSF51735">
    <property type="entry name" value="NAD(P)-binding Rossmann-fold domains"/>
    <property type="match status" value="1"/>
</dbReference>
<evidence type="ECO:0000256" key="1">
    <source>
        <dbReference type="ARBA" id="ARBA00006484"/>
    </source>
</evidence>
<organism evidence="3 4">
    <name type="scientific">Aquamicrobium segne</name>
    <dbReference type="NCBI Taxonomy" id="469547"/>
    <lineage>
        <taxon>Bacteria</taxon>
        <taxon>Pseudomonadati</taxon>
        <taxon>Pseudomonadota</taxon>
        <taxon>Alphaproteobacteria</taxon>
        <taxon>Hyphomicrobiales</taxon>
        <taxon>Phyllobacteriaceae</taxon>
        <taxon>Aquamicrobium</taxon>
    </lineage>
</organism>
<keyword evidence="2 3" id="KW-0560">Oxidoreductase</keyword>
<dbReference type="InterPro" id="IPR002347">
    <property type="entry name" value="SDR_fam"/>
</dbReference>
<dbReference type="PRINTS" id="PR00080">
    <property type="entry name" value="SDRFAMILY"/>
</dbReference>
<dbReference type="Pfam" id="PF13561">
    <property type="entry name" value="adh_short_C2"/>
    <property type="match status" value="1"/>
</dbReference>
<accession>A0ABW0GYP9</accession>
<dbReference type="Proteomes" id="UP001596016">
    <property type="component" value="Unassembled WGS sequence"/>
</dbReference>
<evidence type="ECO:0000256" key="2">
    <source>
        <dbReference type="ARBA" id="ARBA00023002"/>
    </source>
</evidence>
<dbReference type="PANTHER" id="PTHR24321">
    <property type="entry name" value="DEHYDROGENASES, SHORT CHAIN"/>
    <property type="match status" value="1"/>
</dbReference>
<dbReference type="GO" id="GO:0016491">
    <property type="term" value="F:oxidoreductase activity"/>
    <property type="evidence" value="ECO:0007669"/>
    <property type="project" value="UniProtKB-KW"/>
</dbReference>
<keyword evidence="4" id="KW-1185">Reference proteome</keyword>
<dbReference type="RefSeq" id="WP_378230128.1">
    <property type="nucleotide sequence ID" value="NZ_JBHSLL010000044.1"/>
</dbReference>
<evidence type="ECO:0000313" key="4">
    <source>
        <dbReference type="Proteomes" id="UP001596016"/>
    </source>
</evidence>
<dbReference type="Gene3D" id="3.40.50.720">
    <property type="entry name" value="NAD(P)-binding Rossmann-like Domain"/>
    <property type="match status" value="1"/>
</dbReference>
<proteinExistence type="inferred from homology"/>
<dbReference type="PROSITE" id="PS00061">
    <property type="entry name" value="ADH_SHORT"/>
    <property type="match status" value="1"/>
</dbReference>
<comment type="caution">
    <text evidence="3">The sequence shown here is derived from an EMBL/GenBank/DDBJ whole genome shotgun (WGS) entry which is preliminary data.</text>
</comment>
<dbReference type="CDD" id="cd05233">
    <property type="entry name" value="SDR_c"/>
    <property type="match status" value="1"/>
</dbReference>
<dbReference type="InterPro" id="IPR036291">
    <property type="entry name" value="NAD(P)-bd_dom_sf"/>
</dbReference>
<dbReference type="PANTHER" id="PTHR24321:SF8">
    <property type="entry name" value="ESTRADIOL 17-BETA-DEHYDROGENASE 8-RELATED"/>
    <property type="match status" value="1"/>
</dbReference>
<dbReference type="EC" id="1.1.1.-" evidence="3"/>
<protein>
    <submittedName>
        <fullName evidence="3">SDR family NAD(P)-dependent oxidoreductase</fullName>
        <ecNumber evidence="3">1.1.1.-</ecNumber>
    </submittedName>
</protein>
<dbReference type="InterPro" id="IPR020904">
    <property type="entry name" value="Sc_DH/Rdtase_CS"/>
</dbReference>
<comment type="similarity">
    <text evidence="1">Belongs to the short-chain dehydrogenases/reductases (SDR) family.</text>
</comment>